<comment type="caution">
    <text evidence="1">The sequence shown here is derived from an EMBL/GenBank/DDBJ whole genome shotgun (WGS) entry which is preliminary data.</text>
</comment>
<evidence type="ECO:0000313" key="1">
    <source>
        <dbReference type="EMBL" id="MED6132473.1"/>
    </source>
</evidence>
<dbReference type="EMBL" id="JASCZI010060475">
    <property type="protein sequence ID" value="MED6132473.1"/>
    <property type="molecule type" value="Genomic_DNA"/>
</dbReference>
<accession>A0ABU6S9K6</accession>
<dbReference type="Proteomes" id="UP001341840">
    <property type="component" value="Unassembled WGS sequence"/>
</dbReference>
<reference evidence="1 2" key="1">
    <citation type="journal article" date="2023" name="Plants (Basel)">
        <title>Bridging the Gap: Combining Genomics and Transcriptomics Approaches to Understand Stylosanthes scabra, an Orphan Legume from the Brazilian Caatinga.</title>
        <authorList>
            <person name="Ferreira-Neto J.R.C."/>
            <person name="da Silva M.D."/>
            <person name="Binneck E."/>
            <person name="de Melo N.F."/>
            <person name="da Silva R.H."/>
            <person name="de Melo A.L.T.M."/>
            <person name="Pandolfi V."/>
            <person name="Bustamante F.O."/>
            <person name="Brasileiro-Vidal A.C."/>
            <person name="Benko-Iseppon A.M."/>
        </authorList>
    </citation>
    <scope>NUCLEOTIDE SEQUENCE [LARGE SCALE GENOMIC DNA]</scope>
    <source>
        <tissue evidence="1">Leaves</tissue>
    </source>
</reference>
<proteinExistence type="predicted"/>
<gene>
    <name evidence="1" type="ORF">PIB30_019448</name>
</gene>
<organism evidence="1 2">
    <name type="scientific">Stylosanthes scabra</name>
    <dbReference type="NCBI Taxonomy" id="79078"/>
    <lineage>
        <taxon>Eukaryota</taxon>
        <taxon>Viridiplantae</taxon>
        <taxon>Streptophyta</taxon>
        <taxon>Embryophyta</taxon>
        <taxon>Tracheophyta</taxon>
        <taxon>Spermatophyta</taxon>
        <taxon>Magnoliopsida</taxon>
        <taxon>eudicotyledons</taxon>
        <taxon>Gunneridae</taxon>
        <taxon>Pentapetalae</taxon>
        <taxon>rosids</taxon>
        <taxon>fabids</taxon>
        <taxon>Fabales</taxon>
        <taxon>Fabaceae</taxon>
        <taxon>Papilionoideae</taxon>
        <taxon>50 kb inversion clade</taxon>
        <taxon>dalbergioids sensu lato</taxon>
        <taxon>Dalbergieae</taxon>
        <taxon>Pterocarpus clade</taxon>
        <taxon>Stylosanthes</taxon>
    </lineage>
</organism>
<keyword evidence="2" id="KW-1185">Reference proteome</keyword>
<sequence length="205" mass="22593">MVAALGSADPSYLRMGSMSGVGNLQALNSSGQFPNNAFRSFPPTGLNVHGFPSSGAFHLGQSQNLNNSSVEQLKYLSSIVPVNQNSVHGMHVVPMGLDPLQNNKGDIPVQNLTTDNRRFCWQVRRGLRHLVRPLMDLASGVGRDTAIVLCLIWYTVEHNNYNIVLFHMLPIGLLNQYIGLLFAFEQNRSRCIELASFNSGQRAIV</sequence>
<name>A0ABU6S9K6_9FABA</name>
<evidence type="ECO:0000313" key="2">
    <source>
        <dbReference type="Proteomes" id="UP001341840"/>
    </source>
</evidence>
<protein>
    <submittedName>
        <fullName evidence="1">Uncharacterized protein</fullName>
    </submittedName>
</protein>